<feature type="transmembrane region" description="Helical" evidence="1">
    <location>
        <begin position="7"/>
        <end position="32"/>
    </location>
</feature>
<dbReference type="AlphaFoldDB" id="A0A1H0BRN5"/>
<feature type="transmembrane region" description="Helical" evidence="1">
    <location>
        <begin position="83"/>
        <end position="101"/>
    </location>
</feature>
<gene>
    <name evidence="4" type="ORF">SAMN05192585_12039</name>
</gene>
<reference evidence="4 5" key="1">
    <citation type="submission" date="2016-10" db="EMBL/GenBank/DDBJ databases">
        <authorList>
            <person name="de Groot N.N."/>
        </authorList>
    </citation>
    <scope>NUCLEOTIDE SEQUENCE [LARGE SCALE GENOMIC DNA]</scope>
    <source>
        <strain evidence="4 5">CGMCC 1.5012</strain>
    </source>
</reference>
<evidence type="ECO:0000259" key="2">
    <source>
        <dbReference type="Pfam" id="PF09922"/>
    </source>
</evidence>
<proteinExistence type="predicted"/>
<keyword evidence="5" id="KW-1185">Reference proteome</keyword>
<name>A0A1H0BRN5_9FIRM</name>
<dbReference type="RefSeq" id="WP_092640729.1">
    <property type="nucleotide sequence ID" value="NZ_FNID01000020.1"/>
</dbReference>
<dbReference type="InterPro" id="IPR054331">
    <property type="entry name" value="LiaF_TM"/>
</dbReference>
<feature type="domain" description="Cell wall-active antibiotics response LiaF-like C-terminal" evidence="2">
    <location>
        <begin position="137"/>
        <end position="206"/>
    </location>
</feature>
<evidence type="ECO:0000256" key="1">
    <source>
        <dbReference type="SAM" id="Phobius"/>
    </source>
</evidence>
<keyword evidence="1" id="KW-0812">Transmembrane</keyword>
<dbReference type="Pfam" id="PF09922">
    <property type="entry name" value="LiaF-like_C"/>
    <property type="match status" value="1"/>
</dbReference>
<dbReference type="STRING" id="258515.SAMN05192585_12039"/>
<dbReference type="OrthoDB" id="3636235at2"/>
<keyword evidence="1" id="KW-0472">Membrane</keyword>
<dbReference type="Proteomes" id="UP000199182">
    <property type="component" value="Unassembled WGS sequence"/>
</dbReference>
<sequence length="235" mass="25600">MARKKLSVMLFGILVILLGIGLLGQAVGWWSFIGFPGWWTLFIIVPALFLMINYGIRFWNTLVLGVGILLLLKEQHIIKGEMVFPIIIALLVIALGIRIAFGSRFSQVNPVPGFNNPPPTYFGQPDLSQTFDYDVVFGSIKVKNACQNLLSGKISAVFGSAEIDLTEIRVYNDIVIESSAAFGGVKIYAPRNCRVKVENSSVFGGCDNRAATLTDPTLPQVTIKVSSAFGGTEVL</sequence>
<dbReference type="PANTHER" id="PTHR40763:SF5">
    <property type="entry name" value="MEMBRANE PROTEIN"/>
    <property type="match status" value="1"/>
</dbReference>
<dbReference type="InterPro" id="IPR024425">
    <property type="entry name" value="LiaF-like_C"/>
</dbReference>
<evidence type="ECO:0000313" key="5">
    <source>
        <dbReference type="Proteomes" id="UP000199182"/>
    </source>
</evidence>
<dbReference type="EMBL" id="FNID01000020">
    <property type="protein sequence ID" value="SDN48261.1"/>
    <property type="molecule type" value="Genomic_DNA"/>
</dbReference>
<keyword evidence="1" id="KW-1133">Transmembrane helix</keyword>
<feature type="domain" description="LiaF transmembrane" evidence="3">
    <location>
        <begin position="10"/>
        <end position="106"/>
    </location>
</feature>
<dbReference type="PANTHER" id="PTHR40763">
    <property type="entry name" value="MEMBRANE PROTEIN-RELATED"/>
    <property type="match status" value="1"/>
</dbReference>
<protein>
    <submittedName>
        <fullName evidence="4">Cell wall-active antibiotics response 4TMS YvqF</fullName>
    </submittedName>
</protein>
<organism evidence="4 5">
    <name type="scientific">Acetanaerobacterium elongatum</name>
    <dbReference type="NCBI Taxonomy" id="258515"/>
    <lineage>
        <taxon>Bacteria</taxon>
        <taxon>Bacillati</taxon>
        <taxon>Bacillota</taxon>
        <taxon>Clostridia</taxon>
        <taxon>Eubacteriales</taxon>
        <taxon>Oscillospiraceae</taxon>
        <taxon>Acetanaerobacterium</taxon>
    </lineage>
</organism>
<accession>A0A1H0BRN5</accession>
<feature type="transmembrane region" description="Helical" evidence="1">
    <location>
        <begin position="38"/>
        <end position="71"/>
    </location>
</feature>
<evidence type="ECO:0000259" key="3">
    <source>
        <dbReference type="Pfam" id="PF22570"/>
    </source>
</evidence>
<dbReference type="Pfam" id="PF22570">
    <property type="entry name" value="LiaF-TM"/>
    <property type="match status" value="1"/>
</dbReference>
<evidence type="ECO:0000313" key="4">
    <source>
        <dbReference type="EMBL" id="SDN48261.1"/>
    </source>
</evidence>